<name>A0A803NL43_CANSA</name>
<organism evidence="2 3">
    <name type="scientific">Cannabis sativa</name>
    <name type="common">Hemp</name>
    <name type="synonym">Marijuana</name>
    <dbReference type="NCBI Taxonomy" id="3483"/>
    <lineage>
        <taxon>Eukaryota</taxon>
        <taxon>Viridiplantae</taxon>
        <taxon>Streptophyta</taxon>
        <taxon>Embryophyta</taxon>
        <taxon>Tracheophyta</taxon>
        <taxon>Spermatophyta</taxon>
        <taxon>Magnoliopsida</taxon>
        <taxon>eudicotyledons</taxon>
        <taxon>Gunneridae</taxon>
        <taxon>Pentapetalae</taxon>
        <taxon>rosids</taxon>
        <taxon>fabids</taxon>
        <taxon>Rosales</taxon>
        <taxon>Cannabaceae</taxon>
        <taxon>Cannabis</taxon>
    </lineage>
</organism>
<feature type="compositionally biased region" description="Low complexity" evidence="1">
    <location>
        <begin position="99"/>
        <end position="116"/>
    </location>
</feature>
<dbReference type="PANTHER" id="PTHR33871">
    <property type="entry name" value="OS05G0503100 PROTEIN-RELATED"/>
    <property type="match status" value="1"/>
</dbReference>
<feature type="region of interest" description="Disordered" evidence="1">
    <location>
        <begin position="1"/>
        <end position="24"/>
    </location>
</feature>
<feature type="compositionally biased region" description="Low complexity" evidence="1">
    <location>
        <begin position="148"/>
        <end position="157"/>
    </location>
</feature>
<feature type="compositionally biased region" description="Low complexity" evidence="1">
    <location>
        <begin position="210"/>
        <end position="220"/>
    </location>
</feature>
<reference evidence="2" key="2">
    <citation type="submission" date="2021-03" db="UniProtKB">
        <authorList>
            <consortium name="EnsemblPlants"/>
        </authorList>
    </citation>
    <scope>IDENTIFICATION</scope>
</reference>
<keyword evidence="3" id="KW-1185">Reference proteome</keyword>
<evidence type="ECO:0000313" key="2">
    <source>
        <dbReference type="EnsemblPlants" id="cds.evm.model.01.2425"/>
    </source>
</evidence>
<feature type="compositionally biased region" description="Basic and acidic residues" evidence="1">
    <location>
        <begin position="200"/>
        <end position="209"/>
    </location>
</feature>
<feature type="region of interest" description="Disordered" evidence="1">
    <location>
        <begin position="148"/>
        <end position="320"/>
    </location>
</feature>
<dbReference type="OMA" id="GCCISKC"/>
<evidence type="ECO:0000313" key="3">
    <source>
        <dbReference type="Proteomes" id="UP000596661"/>
    </source>
</evidence>
<reference evidence="2" key="1">
    <citation type="submission" date="2018-11" db="EMBL/GenBank/DDBJ databases">
        <authorList>
            <person name="Grassa J C."/>
        </authorList>
    </citation>
    <scope>NUCLEOTIDE SEQUENCE [LARGE SCALE GENOMIC DNA]</scope>
</reference>
<dbReference type="EMBL" id="UZAU01000073">
    <property type="status" value="NOT_ANNOTATED_CDS"/>
    <property type="molecule type" value="Genomic_DNA"/>
</dbReference>
<sequence>MGSCISKCIPQNSHNSENPATSEEDGAKKLDLIQDKLVIISQTPTTTINTKQQNSPLYKIPNKFLPSPPSPSTSHTLSTNSSLSSFTTCPFSTKTTCRSTSTISNSCSSSSTASSSSKDRSFSNDFLWSCYKENPHIIRINSIKQTSTSNYSNKTTSFLSPENVPPAALKKSSVSQKRLRSSSPSSVANDYHHLTRQKSFRRDIPEKSKPSGPIISSSRRLTASRSPSPSRRFIGTNPGPRGDNYKLSTHSKRTAPNYSLDSSRRVMNALGNYSDQTTTSYYSRKERSTTSRPSTSPKDISSGDRPIRSSLRNRDLSLNNNTINHPCGTKINGDAMISDQEFDSVLLEDIDNPLISLDCFIFL</sequence>
<accession>A0A803NL43</accession>
<feature type="region of interest" description="Disordered" evidence="1">
    <location>
        <begin position="48"/>
        <end position="121"/>
    </location>
</feature>
<feature type="compositionally biased region" description="Low complexity" evidence="1">
    <location>
        <begin position="72"/>
        <end position="88"/>
    </location>
</feature>
<dbReference type="OrthoDB" id="1745046at2759"/>
<feature type="compositionally biased region" description="Basic and acidic residues" evidence="1">
    <location>
        <begin position="301"/>
        <end position="315"/>
    </location>
</feature>
<protein>
    <submittedName>
        <fullName evidence="2">Uncharacterized protein</fullName>
    </submittedName>
</protein>
<feature type="compositionally biased region" description="Polar residues" evidence="1">
    <location>
        <begin position="271"/>
        <end position="282"/>
    </location>
</feature>
<proteinExistence type="predicted"/>
<dbReference type="PANTHER" id="PTHR33871:SF18">
    <property type="entry name" value="F24J8.12 PROTEIN"/>
    <property type="match status" value="1"/>
</dbReference>
<dbReference type="EnsemblPlants" id="evm.model.01.2425">
    <property type="protein sequence ID" value="cds.evm.model.01.2425"/>
    <property type="gene ID" value="evm.TU.01.2425"/>
</dbReference>
<feature type="compositionally biased region" description="Low complexity" evidence="1">
    <location>
        <begin position="169"/>
        <end position="187"/>
    </location>
</feature>
<dbReference type="Proteomes" id="UP000596661">
    <property type="component" value="Chromosome 1"/>
</dbReference>
<feature type="compositionally biased region" description="Polar residues" evidence="1">
    <location>
        <begin position="89"/>
        <end position="98"/>
    </location>
</feature>
<feature type="compositionally biased region" description="Polar residues" evidence="1">
    <location>
        <begin position="9"/>
        <end position="21"/>
    </location>
</feature>
<evidence type="ECO:0000256" key="1">
    <source>
        <dbReference type="SAM" id="MobiDB-lite"/>
    </source>
</evidence>
<dbReference type="Gramene" id="evm.model.01.2425">
    <property type="protein sequence ID" value="cds.evm.model.01.2425"/>
    <property type="gene ID" value="evm.TU.01.2425"/>
</dbReference>
<gene>
    <name evidence="2" type="primary">LOC115696003</name>
</gene>
<dbReference type="AlphaFoldDB" id="A0A803NL43"/>